<name>A0A1H3A6J3_9GAMM</name>
<reference evidence="2 3" key="1">
    <citation type="submission" date="2016-10" db="EMBL/GenBank/DDBJ databases">
        <authorList>
            <person name="de Groot N.N."/>
        </authorList>
    </citation>
    <scope>NUCLEOTIDE SEQUENCE [LARGE SCALE GENOMIC DNA]</scope>
    <source>
        <strain evidence="2 3">DSM 19219</strain>
    </source>
</reference>
<dbReference type="Gene3D" id="3.30.110.170">
    <property type="entry name" value="Protein of unknown function (DUF541), domain 1"/>
    <property type="match status" value="1"/>
</dbReference>
<dbReference type="InterPro" id="IPR007497">
    <property type="entry name" value="SIMPL/DUF541"/>
</dbReference>
<dbReference type="PANTHER" id="PTHR34387">
    <property type="entry name" value="SLR1258 PROTEIN"/>
    <property type="match status" value="1"/>
</dbReference>
<keyword evidence="1" id="KW-0732">Signal</keyword>
<dbReference type="STRING" id="574349.SAMN05443545_104372"/>
<dbReference type="EMBL" id="FNNI01000004">
    <property type="protein sequence ID" value="SDX25256.1"/>
    <property type="molecule type" value="Genomic_DNA"/>
</dbReference>
<evidence type="ECO:0008006" key="4">
    <source>
        <dbReference type="Google" id="ProtNLM"/>
    </source>
</evidence>
<dbReference type="InterPro" id="IPR052022">
    <property type="entry name" value="26kDa_periplasmic_antigen"/>
</dbReference>
<gene>
    <name evidence="2" type="ORF">SAMN05443545_104372</name>
</gene>
<evidence type="ECO:0000313" key="3">
    <source>
        <dbReference type="Proteomes" id="UP000198500"/>
    </source>
</evidence>
<accession>A0A1H3A6J3</accession>
<dbReference type="RefSeq" id="WP_229806359.1">
    <property type="nucleotide sequence ID" value="NZ_BMXH01000001.1"/>
</dbReference>
<protein>
    <recommendedName>
        <fullName evidence="4">SIMPL domain-containing protein</fullName>
    </recommendedName>
</protein>
<dbReference type="AlphaFoldDB" id="A0A1H3A6J3"/>
<dbReference type="Gene3D" id="3.30.70.2970">
    <property type="entry name" value="Protein of unknown function (DUF541), domain 2"/>
    <property type="match status" value="1"/>
</dbReference>
<feature type="chain" id="PRO_5011770866" description="SIMPL domain-containing protein" evidence="1">
    <location>
        <begin position="35"/>
        <end position="264"/>
    </location>
</feature>
<dbReference type="GO" id="GO:0006974">
    <property type="term" value="P:DNA damage response"/>
    <property type="evidence" value="ECO:0007669"/>
    <property type="project" value="TreeGrafter"/>
</dbReference>
<feature type="signal peptide" evidence="1">
    <location>
        <begin position="1"/>
        <end position="34"/>
    </location>
</feature>
<keyword evidence="3" id="KW-1185">Reference proteome</keyword>
<organism evidence="2 3">
    <name type="scientific">Aidingimonas halophila</name>
    <dbReference type="NCBI Taxonomy" id="574349"/>
    <lineage>
        <taxon>Bacteria</taxon>
        <taxon>Pseudomonadati</taxon>
        <taxon>Pseudomonadota</taxon>
        <taxon>Gammaproteobacteria</taxon>
        <taxon>Oceanospirillales</taxon>
        <taxon>Halomonadaceae</taxon>
        <taxon>Aidingimonas</taxon>
    </lineage>
</organism>
<evidence type="ECO:0000313" key="2">
    <source>
        <dbReference type="EMBL" id="SDX25256.1"/>
    </source>
</evidence>
<sequence length="264" mass="29155">MTCIRMTRTRQTPHRGWIPMVLALLSLCSSPAIAEETPPNTLDVQAQATTTVTPDIATLNARLWERTEAIEVEDDRQSDPEALKEARQRLEKRTGELIRALEKTGLERDDITAGSLNIHPERIQPTSGNDDEPPLVRTQLERPITLDIDDLEALPTLLDALTEVGVNALDGIQYDLDDRDAATEEALTKALEKARHKAELMADTLDVELGSVLSVQETQAPAFAPRRMSLQADAMESQSGGEPEYRPGTISIDAGVQVRWEITD</sequence>
<dbReference type="PANTHER" id="PTHR34387:SF1">
    <property type="entry name" value="PERIPLASMIC IMMUNOGENIC PROTEIN"/>
    <property type="match status" value="1"/>
</dbReference>
<dbReference type="Proteomes" id="UP000198500">
    <property type="component" value="Unassembled WGS sequence"/>
</dbReference>
<evidence type="ECO:0000256" key="1">
    <source>
        <dbReference type="SAM" id="SignalP"/>
    </source>
</evidence>
<proteinExistence type="predicted"/>
<dbReference type="Pfam" id="PF04402">
    <property type="entry name" value="SIMPL"/>
    <property type="match status" value="1"/>
</dbReference>